<feature type="region of interest" description="Disordered" evidence="1">
    <location>
        <begin position="203"/>
        <end position="222"/>
    </location>
</feature>
<feature type="compositionally biased region" description="Polar residues" evidence="1">
    <location>
        <begin position="9"/>
        <end position="18"/>
    </location>
</feature>
<evidence type="ECO:0000313" key="3">
    <source>
        <dbReference type="Proteomes" id="UP000027222"/>
    </source>
</evidence>
<keyword evidence="3" id="KW-1185">Reference proteome</keyword>
<evidence type="ECO:0000256" key="1">
    <source>
        <dbReference type="SAM" id="MobiDB-lite"/>
    </source>
</evidence>
<feature type="region of interest" description="Disordered" evidence="1">
    <location>
        <begin position="1"/>
        <end position="40"/>
    </location>
</feature>
<accession>A0A067STW4</accession>
<dbReference type="PANTHER" id="PTHR34204">
    <property type="entry name" value="RNA-BINDING ASCH DOMAIN PROTEIN"/>
    <property type="match status" value="1"/>
</dbReference>
<organism evidence="2 3">
    <name type="scientific">Galerina marginata (strain CBS 339.88)</name>
    <dbReference type="NCBI Taxonomy" id="685588"/>
    <lineage>
        <taxon>Eukaryota</taxon>
        <taxon>Fungi</taxon>
        <taxon>Dikarya</taxon>
        <taxon>Basidiomycota</taxon>
        <taxon>Agaricomycotina</taxon>
        <taxon>Agaricomycetes</taxon>
        <taxon>Agaricomycetidae</taxon>
        <taxon>Agaricales</taxon>
        <taxon>Agaricineae</taxon>
        <taxon>Strophariaceae</taxon>
        <taxon>Galerina</taxon>
    </lineage>
</organism>
<dbReference type="HOGENOM" id="CLU_110812_0_0_1"/>
<dbReference type="PANTHER" id="PTHR34204:SF2">
    <property type="entry name" value="RNA-BINDING ASCH DOMAIN PROTEIN"/>
    <property type="match status" value="1"/>
</dbReference>
<name>A0A067STW4_GALM3</name>
<dbReference type="Proteomes" id="UP000027222">
    <property type="component" value="Unassembled WGS sequence"/>
</dbReference>
<feature type="region of interest" description="Disordered" evidence="1">
    <location>
        <begin position="122"/>
        <end position="147"/>
    </location>
</feature>
<gene>
    <name evidence="2" type="ORF">GALMADRAFT_160026</name>
</gene>
<protein>
    <submittedName>
        <fullName evidence="2">Uncharacterized protein</fullName>
    </submittedName>
</protein>
<sequence length="247" mass="27525">MDELDQGPPRSTITTSESFDSDTLVDPHCFGQEELSNASQERARVAEIIRRRKLSSDPSASDAAVLPAADADKEFESSALFTHLAHGLAYTVGSALGTTPPSRETCLAAYLVPNSAGLTAGSRAWSKHSHRSQPPPSDEAETDKRKRSTGWWGITAGPVAVINEKSLDLFWKVMNDATWRNLHWLPHQILVYEVRGTEGYGMRWSQDQGDREGDDSPKKDRPWTFRGFVEPMMENGHELKWRHPVPS</sequence>
<dbReference type="OrthoDB" id="112749at2759"/>
<dbReference type="EMBL" id="KL142398">
    <property type="protein sequence ID" value="KDR70213.1"/>
    <property type="molecule type" value="Genomic_DNA"/>
</dbReference>
<proteinExistence type="predicted"/>
<reference evidence="3" key="1">
    <citation type="journal article" date="2014" name="Proc. Natl. Acad. Sci. U.S.A.">
        <title>Extensive sampling of basidiomycete genomes demonstrates inadequacy of the white-rot/brown-rot paradigm for wood decay fungi.</title>
        <authorList>
            <person name="Riley R."/>
            <person name="Salamov A.A."/>
            <person name="Brown D.W."/>
            <person name="Nagy L.G."/>
            <person name="Floudas D."/>
            <person name="Held B.W."/>
            <person name="Levasseur A."/>
            <person name="Lombard V."/>
            <person name="Morin E."/>
            <person name="Otillar R."/>
            <person name="Lindquist E.A."/>
            <person name="Sun H."/>
            <person name="LaButti K.M."/>
            <person name="Schmutz J."/>
            <person name="Jabbour D."/>
            <person name="Luo H."/>
            <person name="Baker S.E."/>
            <person name="Pisabarro A.G."/>
            <person name="Walton J.D."/>
            <person name="Blanchette R.A."/>
            <person name="Henrissat B."/>
            <person name="Martin F."/>
            <person name="Cullen D."/>
            <person name="Hibbett D.S."/>
            <person name="Grigoriev I.V."/>
        </authorList>
    </citation>
    <scope>NUCLEOTIDE SEQUENCE [LARGE SCALE GENOMIC DNA]</scope>
    <source>
        <strain evidence="3">CBS 339.88</strain>
    </source>
</reference>
<dbReference type="AlphaFoldDB" id="A0A067STW4"/>
<feature type="compositionally biased region" description="Basic and acidic residues" evidence="1">
    <location>
        <begin position="208"/>
        <end position="222"/>
    </location>
</feature>
<evidence type="ECO:0000313" key="2">
    <source>
        <dbReference type="EMBL" id="KDR70213.1"/>
    </source>
</evidence>